<dbReference type="EMBL" id="CP098611">
    <property type="protein sequence ID" value="USR90480.1"/>
    <property type="molecule type" value="Genomic_DNA"/>
</dbReference>
<gene>
    <name evidence="3" type="ORF">NEA10_16820</name>
</gene>
<dbReference type="RefSeq" id="WP_252662508.1">
    <property type="nucleotide sequence ID" value="NZ_CP098611.1"/>
</dbReference>
<dbReference type="CDD" id="cd03416">
    <property type="entry name" value="CbiX_SirB_N"/>
    <property type="match status" value="1"/>
</dbReference>
<keyword evidence="2" id="KW-0456">Lyase</keyword>
<proteinExistence type="predicted"/>
<dbReference type="PANTHER" id="PTHR33542">
    <property type="entry name" value="SIROHYDROCHLORIN FERROCHELATASE, CHLOROPLASTIC"/>
    <property type="match status" value="1"/>
</dbReference>
<evidence type="ECO:0000256" key="2">
    <source>
        <dbReference type="ARBA" id="ARBA00023239"/>
    </source>
</evidence>
<dbReference type="InterPro" id="IPR002762">
    <property type="entry name" value="CbiX-like"/>
</dbReference>
<organism evidence="3 4">
    <name type="scientific">Phormidium yuhuli AB48</name>
    <dbReference type="NCBI Taxonomy" id="2940671"/>
    <lineage>
        <taxon>Bacteria</taxon>
        <taxon>Bacillati</taxon>
        <taxon>Cyanobacteriota</taxon>
        <taxon>Cyanophyceae</taxon>
        <taxon>Oscillatoriophycideae</taxon>
        <taxon>Oscillatoriales</taxon>
        <taxon>Oscillatoriaceae</taxon>
        <taxon>Phormidium</taxon>
        <taxon>Phormidium yuhuli</taxon>
    </lineage>
</organism>
<reference evidence="3" key="1">
    <citation type="submission" date="2022-06" db="EMBL/GenBank/DDBJ databases">
        <title>Genome sequence of Phormidium yuhuli AB48 isolated from an industrial photobioreactor environment.</title>
        <authorList>
            <person name="Qiu Y."/>
            <person name="Noonan A.J.C."/>
            <person name="Dofher K."/>
            <person name="Koch M."/>
            <person name="Kieft B."/>
            <person name="Lin X."/>
            <person name="Ziels R.M."/>
            <person name="Hallam S.J."/>
        </authorList>
    </citation>
    <scope>NUCLEOTIDE SEQUENCE</scope>
    <source>
        <strain evidence="3">AB48</strain>
    </source>
</reference>
<dbReference type="Gene3D" id="3.40.50.1400">
    <property type="match status" value="2"/>
</dbReference>
<evidence type="ECO:0000256" key="1">
    <source>
        <dbReference type="ARBA" id="ARBA00022723"/>
    </source>
</evidence>
<evidence type="ECO:0000313" key="3">
    <source>
        <dbReference type="EMBL" id="USR90480.1"/>
    </source>
</evidence>
<dbReference type="Pfam" id="PF01903">
    <property type="entry name" value="CbiX"/>
    <property type="match status" value="2"/>
</dbReference>
<dbReference type="SUPFAM" id="SSF53800">
    <property type="entry name" value="Chelatase"/>
    <property type="match status" value="1"/>
</dbReference>
<evidence type="ECO:0000313" key="4">
    <source>
        <dbReference type="Proteomes" id="UP001056708"/>
    </source>
</evidence>
<sequence>MTSPAYLLVAHGSRDPRPAQIVSHLAHLMAQQLGQSPVGTAALDCQPEPLHQQLLNFYQQVQRPVRILPLFLLPGVHVKEDIPEEVAMARSQLPETATLEILPYLGSHEGLGQVLQGQIQAAPPCDAWILLAHGSRRPGGNAPIEALAAQLPERVGCPVRTAYWSVEPRLEQQLQDDEQAGYKRVGVLPYFLCPGGLTDAIAENLQAIARPQVILADTLSQHPELMAILLDLCQGIPVRSPV</sequence>
<accession>A0ABY5AMQ5</accession>
<dbReference type="PANTHER" id="PTHR33542:SF3">
    <property type="entry name" value="SIROHYDROCHLORIN FERROCHELATASE, CHLOROPLASTIC"/>
    <property type="match status" value="1"/>
</dbReference>
<keyword evidence="1" id="KW-0479">Metal-binding</keyword>
<dbReference type="CDD" id="cd03414">
    <property type="entry name" value="CbiX_SirB_C"/>
    <property type="match status" value="1"/>
</dbReference>
<dbReference type="Proteomes" id="UP001056708">
    <property type="component" value="Chromosome"/>
</dbReference>
<protein>
    <submittedName>
        <fullName evidence="3">Sirohydrochlorin chelatase</fullName>
    </submittedName>
</protein>
<dbReference type="InterPro" id="IPR050963">
    <property type="entry name" value="Sirohydro_Cobaltochel/CbiX"/>
</dbReference>
<keyword evidence="4" id="KW-1185">Reference proteome</keyword>
<name>A0ABY5AMQ5_9CYAN</name>